<feature type="domain" description="Carbamoyltransferase" evidence="2">
    <location>
        <begin position="4"/>
        <end position="346"/>
    </location>
</feature>
<dbReference type="RefSeq" id="WP_090503677.1">
    <property type="nucleotide sequence ID" value="NZ_FNCH01000023.1"/>
</dbReference>
<dbReference type="InterPro" id="IPR043129">
    <property type="entry name" value="ATPase_NBD"/>
</dbReference>
<dbReference type="InterPro" id="IPR038152">
    <property type="entry name" value="Carbam_trans_C_sf"/>
</dbReference>
<reference evidence="5" key="1">
    <citation type="submission" date="2016-10" db="EMBL/GenBank/DDBJ databases">
        <authorList>
            <person name="Varghese N."/>
            <person name="Submissions S."/>
        </authorList>
    </citation>
    <scope>NUCLEOTIDE SEQUENCE [LARGE SCALE GENOMIC DNA]</scope>
    <source>
        <strain evidence="5">DSM 17933</strain>
    </source>
</reference>
<accession>A0A1G8C3X9</accession>
<evidence type="ECO:0000313" key="5">
    <source>
        <dbReference type="Proteomes" id="UP000199643"/>
    </source>
</evidence>
<protein>
    <submittedName>
        <fullName evidence="4">Carbamoyltransferase</fullName>
    </submittedName>
</protein>
<evidence type="ECO:0000256" key="1">
    <source>
        <dbReference type="ARBA" id="ARBA00006129"/>
    </source>
</evidence>
<dbReference type="InterPro" id="IPR003696">
    <property type="entry name" value="Carbtransf_dom"/>
</dbReference>
<dbReference type="AlphaFoldDB" id="A0A1G8C3X9"/>
<dbReference type="InterPro" id="IPR051338">
    <property type="entry name" value="NodU/CmcH_Carbamoyltrnsfr"/>
</dbReference>
<evidence type="ECO:0000313" key="4">
    <source>
        <dbReference type="EMBL" id="SDH39680.1"/>
    </source>
</evidence>
<dbReference type="Pfam" id="PF16861">
    <property type="entry name" value="Carbam_trans_C"/>
    <property type="match status" value="1"/>
</dbReference>
<keyword evidence="4" id="KW-0808">Transferase</keyword>
<dbReference type="CDD" id="cd24098">
    <property type="entry name" value="ASKHA_NBD_TobZ_N"/>
    <property type="match status" value="1"/>
</dbReference>
<gene>
    <name evidence="4" type="ORF">SAMN05421827_12351</name>
</gene>
<dbReference type="Gene3D" id="3.90.870.20">
    <property type="entry name" value="Carbamoyltransferase, C-terminal domain"/>
    <property type="match status" value="1"/>
</dbReference>
<evidence type="ECO:0000259" key="2">
    <source>
        <dbReference type="Pfam" id="PF02543"/>
    </source>
</evidence>
<dbReference type="Gene3D" id="3.30.420.40">
    <property type="match status" value="2"/>
</dbReference>
<feature type="domain" description="Carbamoyltransferase C-terminal" evidence="3">
    <location>
        <begin position="405"/>
        <end position="579"/>
    </location>
</feature>
<comment type="similarity">
    <text evidence="1">Belongs to the NodU/CmcH family.</text>
</comment>
<sequence length="594" mass="66604">MGYILGISAYYHDSAACLLKDAEIIAAAQEERFSRIKNDESFPTEAIKFCLKFANISLAEVDHVVFYEKPFLKFERLLETYVHFAPRGLKSFLKAMPIWLKDKLFIKKNIAKALHCIDPNWEKSRTILFTDHHHAHAASAFYPSPFDEAVVLTIDGVGEWATTTVSIGNMAQLTLKKEINFPNSLGLLYSAFTYYLGFEVNSDEYKVMGLASYGTPVYKQLIYDHLIDVKADGSFLLNMDYFDYCTGLKMTHKKFDKLFGHPARAKGDELLPFHKDMASSIQKVTEEIMIKLTQSLYREFAIDNLCIAGGVALNCIINSAIRQHSGFKQIWVQPAAGDAGGALGAAYSVYYTHLSGLRNVDLQTDAMKQSLLGPSYTQKEVIAALHVYNLNYEKVAHDVYYRKIAAYLADGKVIAYFKGRTEFGPRALGSRSILADPRNAEMKAILNAKIKFRESFRPFAPAILAEFADLYFSKGSKNRYMLFTENYLGNADKVPDTVSIPGAVHVDGTARVQAVNKSHHPDFHQLITAFYNLTGCPAVINTSLNVMNEPMASGPEDAIRCFLNTEIDILAIEGLLIDKKRLAFEELSLPGYYQ</sequence>
<organism evidence="4 5">
    <name type="scientific">Pedobacter terrae</name>
    <dbReference type="NCBI Taxonomy" id="405671"/>
    <lineage>
        <taxon>Bacteria</taxon>
        <taxon>Pseudomonadati</taxon>
        <taxon>Bacteroidota</taxon>
        <taxon>Sphingobacteriia</taxon>
        <taxon>Sphingobacteriales</taxon>
        <taxon>Sphingobacteriaceae</taxon>
        <taxon>Pedobacter</taxon>
    </lineage>
</organism>
<dbReference type="Proteomes" id="UP000199643">
    <property type="component" value="Unassembled WGS sequence"/>
</dbReference>
<evidence type="ECO:0000259" key="3">
    <source>
        <dbReference type="Pfam" id="PF16861"/>
    </source>
</evidence>
<dbReference type="STRING" id="405671.SAMN05421827_12351"/>
<dbReference type="PANTHER" id="PTHR34847:SF1">
    <property type="entry name" value="NODULATION PROTEIN U"/>
    <property type="match status" value="1"/>
</dbReference>
<dbReference type="SUPFAM" id="SSF53067">
    <property type="entry name" value="Actin-like ATPase domain"/>
    <property type="match status" value="1"/>
</dbReference>
<dbReference type="OrthoDB" id="9780777at2"/>
<dbReference type="PANTHER" id="PTHR34847">
    <property type="entry name" value="NODULATION PROTEIN U"/>
    <property type="match status" value="1"/>
</dbReference>
<dbReference type="GO" id="GO:0016740">
    <property type="term" value="F:transferase activity"/>
    <property type="evidence" value="ECO:0007669"/>
    <property type="project" value="UniProtKB-KW"/>
</dbReference>
<dbReference type="EMBL" id="FNCH01000023">
    <property type="protein sequence ID" value="SDH39680.1"/>
    <property type="molecule type" value="Genomic_DNA"/>
</dbReference>
<dbReference type="Pfam" id="PF02543">
    <property type="entry name" value="Carbam_trans_N"/>
    <property type="match status" value="1"/>
</dbReference>
<proteinExistence type="inferred from homology"/>
<keyword evidence="5" id="KW-1185">Reference proteome</keyword>
<dbReference type="InterPro" id="IPR031730">
    <property type="entry name" value="Carbam_trans_C"/>
</dbReference>
<name>A0A1G8C3X9_9SPHI</name>